<dbReference type="CTD" id="20196746"/>
<dbReference type="Proteomes" id="UP000015101">
    <property type="component" value="Unassembled WGS sequence"/>
</dbReference>
<reference evidence="3" key="1">
    <citation type="submission" date="2012-12" db="EMBL/GenBank/DDBJ databases">
        <authorList>
            <person name="Hellsten U."/>
            <person name="Grimwood J."/>
            <person name="Chapman J.A."/>
            <person name="Shapiro H."/>
            <person name="Aerts A."/>
            <person name="Otillar R.P."/>
            <person name="Terry A.Y."/>
            <person name="Boore J.L."/>
            <person name="Simakov O."/>
            <person name="Marletaz F."/>
            <person name="Cho S.-J."/>
            <person name="Edsinger-Gonzales E."/>
            <person name="Havlak P."/>
            <person name="Kuo D.-H."/>
            <person name="Larsson T."/>
            <person name="Lv J."/>
            <person name="Arendt D."/>
            <person name="Savage R."/>
            <person name="Osoegawa K."/>
            <person name="de Jong P."/>
            <person name="Lindberg D.R."/>
            <person name="Seaver E.C."/>
            <person name="Weisblat D.A."/>
            <person name="Putnam N.H."/>
            <person name="Grigoriev I.V."/>
            <person name="Rokhsar D.S."/>
        </authorList>
    </citation>
    <scope>NUCLEOTIDE SEQUENCE</scope>
</reference>
<dbReference type="SUPFAM" id="SSF56219">
    <property type="entry name" value="DNase I-like"/>
    <property type="match status" value="1"/>
</dbReference>
<reference evidence="1 3" key="2">
    <citation type="journal article" date="2013" name="Nature">
        <title>Insights into bilaterian evolution from three spiralian genomes.</title>
        <authorList>
            <person name="Simakov O."/>
            <person name="Marletaz F."/>
            <person name="Cho S.J."/>
            <person name="Edsinger-Gonzales E."/>
            <person name="Havlak P."/>
            <person name="Hellsten U."/>
            <person name="Kuo D.H."/>
            <person name="Larsson T."/>
            <person name="Lv J."/>
            <person name="Arendt D."/>
            <person name="Savage R."/>
            <person name="Osoegawa K."/>
            <person name="de Jong P."/>
            <person name="Grimwood J."/>
            <person name="Chapman J.A."/>
            <person name="Shapiro H."/>
            <person name="Aerts A."/>
            <person name="Otillar R.P."/>
            <person name="Terry A.Y."/>
            <person name="Boore J.L."/>
            <person name="Grigoriev I.V."/>
            <person name="Lindberg D.R."/>
            <person name="Seaver E.C."/>
            <person name="Weisblat D.A."/>
            <person name="Putnam N.H."/>
            <person name="Rokhsar D.S."/>
        </authorList>
    </citation>
    <scope>NUCLEOTIDE SEQUENCE</scope>
</reference>
<sequence length="86" mass="9936">GIGERNEKGKKFINWCAANDQTITNTWNDNHPRRKYNWKISGDNGKNMIDYITINRRFQNTVLQCKSYSGADCGSDHNQVVCKIKI</sequence>
<dbReference type="Gene3D" id="3.60.10.10">
    <property type="entry name" value="Endonuclease/exonuclease/phosphatase"/>
    <property type="match status" value="1"/>
</dbReference>
<dbReference type="RefSeq" id="XP_009016456.1">
    <property type="nucleotide sequence ID" value="XM_009018208.1"/>
</dbReference>
<name>T1EJJ6_HELRO</name>
<protein>
    <recommendedName>
        <fullName evidence="4">Endonuclease/exonuclease/phosphatase domain-containing protein</fullName>
    </recommendedName>
</protein>
<dbReference type="KEGG" id="hro:HELRODRAFT_145248"/>
<dbReference type="EnsemblMetazoa" id="HelroT145248">
    <property type="protein sequence ID" value="HelroP145248"/>
    <property type="gene ID" value="HelroG145248"/>
</dbReference>
<dbReference type="HOGENOM" id="CLU_2504222_0_0_1"/>
<dbReference type="GeneID" id="20196746"/>
<evidence type="ECO:0000313" key="3">
    <source>
        <dbReference type="Proteomes" id="UP000015101"/>
    </source>
</evidence>
<reference evidence="2" key="3">
    <citation type="submission" date="2015-06" db="UniProtKB">
        <authorList>
            <consortium name="EnsemblMetazoa"/>
        </authorList>
    </citation>
    <scope>IDENTIFICATION</scope>
</reference>
<evidence type="ECO:0008006" key="4">
    <source>
        <dbReference type="Google" id="ProtNLM"/>
    </source>
</evidence>
<gene>
    <name evidence="2" type="primary">20196746</name>
    <name evidence="1" type="ORF">HELRODRAFT_145248</name>
</gene>
<proteinExistence type="predicted"/>
<dbReference type="OMA" id="INWCAAN"/>
<evidence type="ECO:0000313" key="1">
    <source>
        <dbReference type="EMBL" id="ESO05444.1"/>
    </source>
</evidence>
<dbReference type="STRING" id="6412.T1EJJ6"/>
<dbReference type="AlphaFoldDB" id="T1EJJ6"/>
<dbReference type="InParanoid" id="T1EJJ6"/>
<dbReference type="EMBL" id="AMQM01009387">
    <property type="status" value="NOT_ANNOTATED_CDS"/>
    <property type="molecule type" value="Genomic_DNA"/>
</dbReference>
<dbReference type="EMBL" id="KB096343">
    <property type="protein sequence ID" value="ESO05444.1"/>
    <property type="molecule type" value="Genomic_DNA"/>
</dbReference>
<dbReference type="OrthoDB" id="6772382at2759"/>
<keyword evidence="3" id="KW-1185">Reference proteome</keyword>
<accession>T1EJJ6</accession>
<organism evidence="2 3">
    <name type="scientific">Helobdella robusta</name>
    <name type="common">Californian leech</name>
    <dbReference type="NCBI Taxonomy" id="6412"/>
    <lineage>
        <taxon>Eukaryota</taxon>
        <taxon>Metazoa</taxon>
        <taxon>Spiralia</taxon>
        <taxon>Lophotrochozoa</taxon>
        <taxon>Annelida</taxon>
        <taxon>Clitellata</taxon>
        <taxon>Hirudinea</taxon>
        <taxon>Rhynchobdellida</taxon>
        <taxon>Glossiphoniidae</taxon>
        <taxon>Helobdella</taxon>
    </lineage>
</organism>
<evidence type="ECO:0000313" key="2">
    <source>
        <dbReference type="EnsemblMetazoa" id="HelroP145248"/>
    </source>
</evidence>
<dbReference type="InterPro" id="IPR036691">
    <property type="entry name" value="Endo/exonu/phosph_ase_sf"/>
</dbReference>